<accession>B9T4S0</accession>
<dbReference type="InterPro" id="IPR044552">
    <property type="entry name" value="GLIP1-5/GLL25"/>
</dbReference>
<name>B9T4S0_RICCO</name>
<evidence type="ECO:0000256" key="2">
    <source>
        <dbReference type="SAM" id="SignalP"/>
    </source>
</evidence>
<dbReference type="Gene3D" id="3.40.50.1110">
    <property type="entry name" value="SGNH hydrolase"/>
    <property type="match status" value="1"/>
</dbReference>
<keyword evidence="4" id="KW-1185">Reference proteome</keyword>
<evidence type="ECO:0000313" key="4">
    <source>
        <dbReference type="Proteomes" id="UP000008311"/>
    </source>
</evidence>
<evidence type="ECO:0000256" key="1">
    <source>
        <dbReference type="ARBA" id="ARBA00022729"/>
    </source>
</evidence>
<dbReference type="AlphaFoldDB" id="B9T4S0"/>
<proteinExistence type="predicted"/>
<evidence type="ECO:0000313" key="3">
    <source>
        <dbReference type="EMBL" id="EEF29140.1"/>
    </source>
</evidence>
<dbReference type="Proteomes" id="UP000008311">
    <property type="component" value="Unassembled WGS sequence"/>
</dbReference>
<dbReference type="InParanoid" id="B9T4S0"/>
<dbReference type="eggNOG" id="ENOG502QQWV">
    <property type="taxonomic scope" value="Eukaryota"/>
</dbReference>
<dbReference type="InterPro" id="IPR036514">
    <property type="entry name" value="SGNH_hydro_sf"/>
</dbReference>
<dbReference type="PANTHER" id="PTHR45966:SF4">
    <property type="entry name" value="GDSL ESTERASE_LIPASE 5"/>
    <property type="match status" value="1"/>
</dbReference>
<organism evidence="3 4">
    <name type="scientific">Ricinus communis</name>
    <name type="common">Castor bean</name>
    <dbReference type="NCBI Taxonomy" id="3988"/>
    <lineage>
        <taxon>Eukaryota</taxon>
        <taxon>Viridiplantae</taxon>
        <taxon>Streptophyta</taxon>
        <taxon>Embryophyta</taxon>
        <taxon>Tracheophyta</taxon>
        <taxon>Spermatophyta</taxon>
        <taxon>Magnoliopsida</taxon>
        <taxon>eudicotyledons</taxon>
        <taxon>Gunneridae</taxon>
        <taxon>Pentapetalae</taxon>
        <taxon>rosids</taxon>
        <taxon>fabids</taxon>
        <taxon>Malpighiales</taxon>
        <taxon>Euphorbiaceae</taxon>
        <taxon>Acalyphoideae</taxon>
        <taxon>Acalypheae</taxon>
        <taxon>Ricinus</taxon>
    </lineage>
</organism>
<sequence length="127" mass="14779">MARRLFAFFISYHLILIISTISRAQLVQPDKHVSLFIFGDSFLDAGNNNYIKTRTIDQANYRPYGETYFNFPTGRFSDSRLISDFIAEYANLPLVPPFLQPSLDQYFFGAILHRMGQVLWLKLTKDM</sequence>
<reference evidence="4" key="1">
    <citation type="journal article" date="2010" name="Nat. Biotechnol.">
        <title>Draft genome sequence of the oilseed species Ricinus communis.</title>
        <authorList>
            <person name="Chan A.P."/>
            <person name="Crabtree J."/>
            <person name="Zhao Q."/>
            <person name="Lorenzi H."/>
            <person name="Orvis J."/>
            <person name="Puiu D."/>
            <person name="Melake-Berhan A."/>
            <person name="Jones K.M."/>
            <person name="Redman J."/>
            <person name="Chen G."/>
            <person name="Cahoon E.B."/>
            <person name="Gedil M."/>
            <person name="Stanke M."/>
            <person name="Haas B.J."/>
            <person name="Wortman J.R."/>
            <person name="Fraser-Liggett C.M."/>
            <person name="Ravel J."/>
            <person name="Rabinowicz P.D."/>
        </authorList>
    </citation>
    <scope>NUCLEOTIDE SEQUENCE [LARGE SCALE GENOMIC DNA]</scope>
    <source>
        <strain evidence="4">cv. Hale</strain>
    </source>
</reference>
<dbReference type="STRING" id="3988.B9T4S0"/>
<dbReference type="EMBL" id="EQ974489">
    <property type="protein sequence ID" value="EEF29140.1"/>
    <property type="molecule type" value="Genomic_DNA"/>
</dbReference>
<protein>
    <submittedName>
        <fullName evidence="3">Zinc finger protein, putative</fullName>
    </submittedName>
</protein>
<feature type="signal peptide" evidence="2">
    <location>
        <begin position="1"/>
        <end position="24"/>
    </location>
</feature>
<feature type="chain" id="PRO_5002891948" evidence="2">
    <location>
        <begin position="25"/>
        <end position="127"/>
    </location>
</feature>
<keyword evidence="1 2" id="KW-0732">Signal</keyword>
<dbReference type="PANTHER" id="PTHR45966">
    <property type="entry name" value="GDSL-LIKE LIPASE/ACYLHYDROLASE"/>
    <property type="match status" value="1"/>
</dbReference>
<gene>
    <name evidence="3" type="ORF">RCOM_0044080</name>
</gene>